<feature type="non-terminal residue" evidence="7">
    <location>
        <position position="965"/>
    </location>
</feature>
<keyword evidence="2 4" id="KW-0863">Zinc-finger</keyword>
<evidence type="ECO:0000256" key="5">
    <source>
        <dbReference type="SAM" id="MobiDB-lite"/>
    </source>
</evidence>
<evidence type="ECO:0000259" key="6">
    <source>
        <dbReference type="PROSITE" id="PS51044"/>
    </source>
</evidence>
<evidence type="ECO:0000313" key="7">
    <source>
        <dbReference type="EMBL" id="KAF2246634.1"/>
    </source>
</evidence>
<gene>
    <name evidence="7" type="ORF">BU26DRAFT_406428</name>
</gene>
<sequence length="965" mass="107944">ATQNTLNYALGNLGGRRKSWMSSGQATSPNQHLNPPAVKRRPGRPPRPQPWDQAQTNRSASPIVAAHGESHPSSNSISPQLANVVSVRTKSYPLPSPIAVLPSPSPSEEAVAENAPTPTDPNFGVAPQNHGVQEADTARNQYVSPRDISPDVRFMEEVRQAALSKRPAEAERTQADKRSRIEGSAQQAPLVPARWRIQMTADDRQPEPPRTSSAQGQYASPSMGTAQAFSPSIGPQVQNQPENQRRTSSANTVPSPTVNTPIQLPPIANRDWYTQEDCFRALNHFLSTHVVSEQHPRDAKRLHVLRNAVEQQDWSYLTIHQYYCLLSFNPDALPASFRNQPNLPSALQLIRDVLDGNESLSPAVLEFFANFPMTLTVISSTWPPRYEQEAAIFFNFMQHSSNFGSLRASCEQRGYPPLMRELVCDLGISSTVFQLIVFTAVLRRLRSRWGVLNQQMLAQLEAQAIALFQGNQVDFLRREASRPHNQPQSFESERRERHVEMQQWGSQLKELCQRYQRPLPSSTGPTLPGQRGLVAWPSQVQQQTQQQTRQQPIQHPSQNPTAQPSAQAMPSNSAQAAIQHGRALRSSPLAMPLLPQPGVSQPQQRQPNPARFSLHQANLRSPVLRAQSAQSVLYQFVTGFLKPPLRLAEAGHKIEKWAFSLSRTDLQSIPKDVSDVVGAPPTRAVDENAHLLRIRCIKWISTELPNEHMWATADTSWIPYSYFTFNGTTLQQRKKLHHGKDLPIDITSLVKEGENILEIAVMRQRNDDAYLKYLVAIELVGIKNHQTILRNCQNINRIDAATTLRHITQKLSSAGDDDEIAIVESNVTINLFDPFSASKVCDIPVRGKACLHYDCFDLETFLQTRKRKGDASVADQWRCPICNGDVRPQHLIADGFLQEVRDKLAQQGLLRTRAIIVDQDGSWKIKPEVRDSNSVQDRGSPDEDPVPTNRRKSTSAQAEVIDLSD</sequence>
<dbReference type="InterPro" id="IPR013083">
    <property type="entry name" value="Znf_RING/FYVE/PHD"/>
</dbReference>
<name>A0A6A6I7V4_9PLEO</name>
<feature type="non-terminal residue" evidence="7">
    <location>
        <position position="1"/>
    </location>
</feature>
<dbReference type="OrthoDB" id="27975at2759"/>
<keyword evidence="8" id="KW-1185">Reference proteome</keyword>
<feature type="region of interest" description="Disordered" evidence="5">
    <location>
        <begin position="927"/>
        <end position="965"/>
    </location>
</feature>
<evidence type="ECO:0000313" key="8">
    <source>
        <dbReference type="Proteomes" id="UP000800094"/>
    </source>
</evidence>
<feature type="compositionally biased region" description="Polar residues" evidence="5">
    <location>
        <begin position="559"/>
        <end position="576"/>
    </location>
</feature>
<evidence type="ECO:0000256" key="3">
    <source>
        <dbReference type="ARBA" id="ARBA00022833"/>
    </source>
</evidence>
<feature type="region of interest" description="Disordered" evidence="5">
    <location>
        <begin position="101"/>
        <end position="122"/>
    </location>
</feature>
<dbReference type="Gene3D" id="3.30.40.10">
    <property type="entry name" value="Zinc/RING finger domain, C3HC4 (zinc finger)"/>
    <property type="match status" value="1"/>
</dbReference>
<dbReference type="RefSeq" id="XP_033681638.1">
    <property type="nucleotide sequence ID" value="XM_033822865.1"/>
</dbReference>
<keyword evidence="1" id="KW-0479">Metal-binding</keyword>
<dbReference type="GO" id="GO:0061665">
    <property type="term" value="F:SUMO ligase activity"/>
    <property type="evidence" value="ECO:0007669"/>
    <property type="project" value="TreeGrafter"/>
</dbReference>
<feature type="compositionally biased region" description="Low complexity" evidence="5">
    <location>
        <begin position="538"/>
        <end position="558"/>
    </location>
</feature>
<dbReference type="GO" id="GO:0008270">
    <property type="term" value="F:zinc ion binding"/>
    <property type="evidence" value="ECO:0007669"/>
    <property type="project" value="UniProtKB-KW"/>
</dbReference>
<dbReference type="Proteomes" id="UP000800094">
    <property type="component" value="Unassembled WGS sequence"/>
</dbReference>
<accession>A0A6A6I7V4</accession>
<dbReference type="GO" id="GO:0000785">
    <property type="term" value="C:chromatin"/>
    <property type="evidence" value="ECO:0007669"/>
    <property type="project" value="TreeGrafter"/>
</dbReference>
<dbReference type="PANTHER" id="PTHR10782:SF4">
    <property type="entry name" value="TONALLI, ISOFORM E"/>
    <property type="match status" value="1"/>
</dbReference>
<dbReference type="PROSITE" id="PS51044">
    <property type="entry name" value="ZF_SP_RING"/>
    <property type="match status" value="1"/>
</dbReference>
<feature type="region of interest" description="Disordered" evidence="5">
    <location>
        <begin position="202"/>
        <end position="262"/>
    </location>
</feature>
<dbReference type="Pfam" id="PF02891">
    <property type="entry name" value="zf-MIZ"/>
    <property type="match status" value="1"/>
</dbReference>
<dbReference type="InterPro" id="IPR004181">
    <property type="entry name" value="Znf_MIZ"/>
</dbReference>
<feature type="region of interest" description="Disordered" evidence="5">
    <location>
        <begin position="1"/>
        <end position="78"/>
    </location>
</feature>
<feature type="domain" description="SP-RING-type" evidence="6">
    <location>
        <begin position="816"/>
        <end position="906"/>
    </location>
</feature>
<evidence type="ECO:0000256" key="2">
    <source>
        <dbReference type="ARBA" id="ARBA00022771"/>
    </source>
</evidence>
<dbReference type="EMBL" id="ML987198">
    <property type="protein sequence ID" value="KAF2246634.1"/>
    <property type="molecule type" value="Genomic_DNA"/>
</dbReference>
<evidence type="ECO:0000256" key="1">
    <source>
        <dbReference type="ARBA" id="ARBA00022723"/>
    </source>
</evidence>
<evidence type="ECO:0000256" key="4">
    <source>
        <dbReference type="PROSITE-ProRule" id="PRU00452"/>
    </source>
</evidence>
<feature type="region of interest" description="Disordered" evidence="5">
    <location>
        <begin position="537"/>
        <end position="609"/>
    </location>
</feature>
<organism evidence="7 8">
    <name type="scientific">Trematosphaeria pertusa</name>
    <dbReference type="NCBI Taxonomy" id="390896"/>
    <lineage>
        <taxon>Eukaryota</taxon>
        <taxon>Fungi</taxon>
        <taxon>Dikarya</taxon>
        <taxon>Ascomycota</taxon>
        <taxon>Pezizomycotina</taxon>
        <taxon>Dothideomycetes</taxon>
        <taxon>Pleosporomycetidae</taxon>
        <taxon>Pleosporales</taxon>
        <taxon>Massarineae</taxon>
        <taxon>Trematosphaeriaceae</taxon>
        <taxon>Trematosphaeria</taxon>
    </lineage>
</organism>
<feature type="compositionally biased region" description="Polar residues" evidence="5">
    <location>
        <begin position="210"/>
        <end position="262"/>
    </location>
</feature>
<dbReference type="PANTHER" id="PTHR10782">
    <property type="entry name" value="ZINC FINGER MIZ DOMAIN-CONTAINING PROTEIN"/>
    <property type="match status" value="1"/>
</dbReference>
<dbReference type="GO" id="GO:0016925">
    <property type="term" value="P:protein sumoylation"/>
    <property type="evidence" value="ECO:0007669"/>
    <property type="project" value="TreeGrafter"/>
</dbReference>
<feature type="compositionally biased region" description="Basic and acidic residues" evidence="5">
    <location>
        <begin position="491"/>
        <end position="500"/>
    </location>
</feature>
<protein>
    <recommendedName>
        <fullName evidence="6">SP-RING-type domain-containing protein</fullName>
    </recommendedName>
</protein>
<feature type="region of interest" description="Disordered" evidence="5">
    <location>
        <begin position="480"/>
        <end position="502"/>
    </location>
</feature>
<proteinExistence type="predicted"/>
<dbReference type="GeneID" id="54576195"/>
<feature type="compositionally biased region" description="Polar residues" evidence="5">
    <location>
        <begin position="598"/>
        <end position="607"/>
    </location>
</feature>
<keyword evidence="3" id="KW-0862">Zinc</keyword>
<feature type="region of interest" description="Disordered" evidence="5">
    <location>
        <begin position="161"/>
        <end position="189"/>
    </location>
</feature>
<reference evidence="7" key="1">
    <citation type="journal article" date="2020" name="Stud. Mycol.">
        <title>101 Dothideomycetes genomes: a test case for predicting lifestyles and emergence of pathogens.</title>
        <authorList>
            <person name="Haridas S."/>
            <person name="Albert R."/>
            <person name="Binder M."/>
            <person name="Bloem J."/>
            <person name="Labutti K."/>
            <person name="Salamov A."/>
            <person name="Andreopoulos B."/>
            <person name="Baker S."/>
            <person name="Barry K."/>
            <person name="Bills G."/>
            <person name="Bluhm B."/>
            <person name="Cannon C."/>
            <person name="Castanera R."/>
            <person name="Culley D."/>
            <person name="Daum C."/>
            <person name="Ezra D."/>
            <person name="Gonzalez J."/>
            <person name="Henrissat B."/>
            <person name="Kuo A."/>
            <person name="Liang C."/>
            <person name="Lipzen A."/>
            <person name="Lutzoni F."/>
            <person name="Magnuson J."/>
            <person name="Mondo S."/>
            <person name="Nolan M."/>
            <person name="Ohm R."/>
            <person name="Pangilinan J."/>
            <person name="Park H.-J."/>
            <person name="Ramirez L."/>
            <person name="Alfaro M."/>
            <person name="Sun H."/>
            <person name="Tritt A."/>
            <person name="Yoshinaga Y."/>
            <person name="Zwiers L.-H."/>
            <person name="Turgeon B."/>
            <person name="Goodwin S."/>
            <person name="Spatafora J."/>
            <person name="Crous P."/>
            <person name="Grigoriev I."/>
        </authorList>
    </citation>
    <scope>NUCLEOTIDE SEQUENCE</scope>
    <source>
        <strain evidence="7">CBS 122368</strain>
    </source>
</reference>
<dbReference type="AlphaFoldDB" id="A0A6A6I7V4"/>
<feature type="compositionally biased region" description="Polar residues" evidence="5">
    <location>
        <begin position="20"/>
        <end position="33"/>
    </location>
</feature>
<feature type="compositionally biased region" description="Basic and acidic residues" evidence="5">
    <location>
        <begin position="166"/>
        <end position="181"/>
    </location>
</feature>